<dbReference type="InterPro" id="IPR036249">
    <property type="entry name" value="Thioredoxin-like_sf"/>
</dbReference>
<gene>
    <name evidence="2" type="ORF">UFOPK3444_00557</name>
</gene>
<evidence type="ECO:0000313" key="2">
    <source>
        <dbReference type="EMBL" id="CAB4867946.1"/>
    </source>
</evidence>
<dbReference type="Gene3D" id="3.40.30.10">
    <property type="entry name" value="Glutaredoxin"/>
    <property type="match status" value="1"/>
</dbReference>
<dbReference type="Pfam" id="PF13417">
    <property type="entry name" value="GST_N_3"/>
    <property type="match status" value="1"/>
</dbReference>
<dbReference type="AlphaFoldDB" id="A0A6J7DBP6"/>
<feature type="domain" description="GST N-terminal" evidence="1">
    <location>
        <begin position="20"/>
        <end position="82"/>
    </location>
</feature>
<dbReference type="SUPFAM" id="SSF52833">
    <property type="entry name" value="Thioredoxin-like"/>
    <property type="match status" value="1"/>
</dbReference>
<name>A0A6J7DBP6_9ZZZZ</name>
<accession>A0A6J7DBP6</accession>
<reference evidence="2" key="1">
    <citation type="submission" date="2020-05" db="EMBL/GenBank/DDBJ databases">
        <authorList>
            <person name="Chiriac C."/>
            <person name="Salcher M."/>
            <person name="Ghai R."/>
            <person name="Kavagutti S V."/>
        </authorList>
    </citation>
    <scope>NUCLEOTIDE SEQUENCE</scope>
</reference>
<organism evidence="2">
    <name type="scientific">freshwater metagenome</name>
    <dbReference type="NCBI Taxonomy" id="449393"/>
    <lineage>
        <taxon>unclassified sequences</taxon>
        <taxon>metagenomes</taxon>
        <taxon>ecological metagenomes</taxon>
    </lineage>
</organism>
<protein>
    <submittedName>
        <fullName evidence="2">Unannotated protein</fullName>
    </submittedName>
</protein>
<dbReference type="CDD" id="cd00570">
    <property type="entry name" value="GST_N_family"/>
    <property type="match status" value="1"/>
</dbReference>
<dbReference type="EMBL" id="CAFBLU010000006">
    <property type="protein sequence ID" value="CAB4867946.1"/>
    <property type="molecule type" value="Genomic_DNA"/>
</dbReference>
<sequence length="86" mass="9499">MSESKAVLHRCPVPTDYLCACGKVARGLRKAGIEFETVRAPLSKGKRDDVLRLTGQRAVPVLEMNGQALCDSRRILEWINAEKSTS</sequence>
<evidence type="ECO:0000259" key="1">
    <source>
        <dbReference type="Pfam" id="PF13417"/>
    </source>
</evidence>
<proteinExistence type="predicted"/>
<dbReference type="InterPro" id="IPR004045">
    <property type="entry name" value="Glutathione_S-Trfase_N"/>
</dbReference>